<evidence type="ECO:0000313" key="10">
    <source>
        <dbReference type="Proteomes" id="UP000245768"/>
    </source>
</evidence>
<feature type="compositionally biased region" description="Polar residues" evidence="7">
    <location>
        <begin position="1329"/>
        <end position="1346"/>
    </location>
</feature>
<evidence type="ECO:0000259" key="8">
    <source>
        <dbReference type="Pfam" id="PF07928"/>
    </source>
</evidence>
<feature type="region of interest" description="Disordered" evidence="7">
    <location>
        <begin position="83"/>
        <end position="109"/>
    </location>
</feature>
<feature type="region of interest" description="Disordered" evidence="7">
    <location>
        <begin position="1"/>
        <end position="40"/>
    </location>
</feature>
<feature type="compositionally biased region" description="Basic and acidic residues" evidence="7">
    <location>
        <begin position="1351"/>
        <end position="1378"/>
    </location>
</feature>
<feature type="compositionally biased region" description="Basic and acidic residues" evidence="7">
    <location>
        <begin position="1443"/>
        <end position="1467"/>
    </location>
</feature>
<feature type="compositionally biased region" description="Low complexity" evidence="7">
    <location>
        <begin position="1314"/>
        <end position="1328"/>
    </location>
</feature>
<evidence type="ECO:0000256" key="1">
    <source>
        <dbReference type="ARBA" id="ARBA00004601"/>
    </source>
</evidence>
<dbReference type="InParanoid" id="A0A316YUX7"/>
<evidence type="ECO:0000256" key="2">
    <source>
        <dbReference type="ARBA" id="ARBA00009150"/>
    </source>
</evidence>
<protein>
    <recommendedName>
        <fullName evidence="8">Vacuolar protein sorting-associated protein 54 C-terminal domain-containing protein</fullName>
    </recommendedName>
</protein>
<evidence type="ECO:0000256" key="3">
    <source>
        <dbReference type="ARBA" id="ARBA00022448"/>
    </source>
</evidence>
<feature type="compositionally biased region" description="Low complexity" evidence="7">
    <location>
        <begin position="1242"/>
        <end position="1252"/>
    </location>
</feature>
<name>A0A316YUX7_9BASI</name>
<dbReference type="GO" id="GO:0005829">
    <property type="term" value="C:cytosol"/>
    <property type="evidence" value="ECO:0007669"/>
    <property type="project" value="GOC"/>
</dbReference>
<comment type="subcellular location">
    <subcellularLocation>
        <location evidence="1">Golgi apparatus</location>
        <location evidence="1">trans-Golgi network</location>
    </subcellularLocation>
</comment>
<dbReference type="RefSeq" id="XP_025380054.1">
    <property type="nucleotide sequence ID" value="XM_025520285.1"/>
</dbReference>
<dbReference type="GO" id="GO:0019905">
    <property type="term" value="F:syntaxin binding"/>
    <property type="evidence" value="ECO:0007669"/>
    <property type="project" value="TreeGrafter"/>
</dbReference>
<dbReference type="InterPro" id="IPR012501">
    <property type="entry name" value="Vps54_C"/>
</dbReference>
<feature type="region of interest" description="Disordered" evidence="7">
    <location>
        <begin position="155"/>
        <end position="185"/>
    </location>
</feature>
<keyword evidence="6" id="KW-0175">Coiled coil</keyword>
<proteinExistence type="inferred from homology"/>
<feature type="region of interest" description="Disordered" evidence="7">
    <location>
        <begin position="1085"/>
        <end position="1536"/>
    </location>
</feature>
<feature type="domain" description="Vacuolar protein sorting-associated protein 54 C-terminal" evidence="8">
    <location>
        <begin position="815"/>
        <end position="946"/>
    </location>
</feature>
<organism evidence="9 10">
    <name type="scientific">Acaromyces ingoldii</name>
    <dbReference type="NCBI Taxonomy" id="215250"/>
    <lineage>
        <taxon>Eukaryota</taxon>
        <taxon>Fungi</taxon>
        <taxon>Dikarya</taxon>
        <taxon>Basidiomycota</taxon>
        <taxon>Ustilaginomycotina</taxon>
        <taxon>Exobasidiomycetes</taxon>
        <taxon>Exobasidiales</taxon>
        <taxon>Cryptobasidiaceae</taxon>
        <taxon>Acaromyces</taxon>
    </lineage>
</organism>
<feature type="compositionally biased region" description="Low complexity" evidence="7">
    <location>
        <begin position="1085"/>
        <end position="1097"/>
    </location>
</feature>
<feature type="compositionally biased region" description="Basic and acidic residues" evidence="7">
    <location>
        <begin position="1196"/>
        <end position="1215"/>
    </location>
</feature>
<evidence type="ECO:0000256" key="7">
    <source>
        <dbReference type="SAM" id="MobiDB-lite"/>
    </source>
</evidence>
<evidence type="ECO:0000256" key="6">
    <source>
        <dbReference type="ARBA" id="ARBA00023054"/>
    </source>
</evidence>
<feature type="compositionally biased region" description="Low complexity" evidence="7">
    <location>
        <begin position="13"/>
        <end position="30"/>
    </location>
</feature>
<keyword evidence="10" id="KW-1185">Reference proteome</keyword>
<dbReference type="GO" id="GO:0015031">
    <property type="term" value="P:protein transport"/>
    <property type="evidence" value="ECO:0007669"/>
    <property type="project" value="UniProtKB-KW"/>
</dbReference>
<feature type="compositionally biased region" description="Basic and acidic residues" evidence="7">
    <location>
        <begin position="1512"/>
        <end position="1522"/>
    </location>
</feature>
<dbReference type="Proteomes" id="UP000245768">
    <property type="component" value="Unassembled WGS sequence"/>
</dbReference>
<dbReference type="PANTHER" id="PTHR12965">
    <property type="entry name" value="VACUOLAR PROTEIN SORTING 54"/>
    <property type="match status" value="1"/>
</dbReference>
<evidence type="ECO:0000256" key="5">
    <source>
        <dbReference type="ARBA" id="ARBA00023034"/>
    </source>
</evidence>
<sequence>MADSPQRAGGPFSPSESEVGSVASSAARSPTKPSASSSQAYNAARRLGAMQGLAGMSSTNLALGAVGESSTSSNLTGYNAISTLLNNPNKPPRPIDPSSSRYPPISQSHTDIPKVKKAELQGYLTSVKNEWDRYQRNQKLGRRGRAKLESEAAAAAAAAAADGHADAETEVSSNQRGDGEEPGLDDEVRAAFGKRKLPPLSTVPQVFFSEDFDLGNPYTFDLVTERYKAANSAGDGSAVRKGASTLAGYDVALNQMLQEKLSYYSDVVEQHLILEISARSSSFFAELGNLQDLEAEASSCLEKVQSLTRELVDKDENVAKAGLRVIKEQARRREMSERLAVVGLVGMLCERRDLCRLLSQSGDWNEALDVMEDLVAVIEGRIKLDPSATGPDGEAAGSSLPSHVDMDFASVPSVTAMKPQLQEMRDAIAAQLEVEILTVLSADLRERIETRGETVIGPSAQVLESVKSDAVKDGATVAEEPKEDGKPHSTAADDELRLRLATPLRGLVRTAGVEKMCTAYRDVVIRAVRTTMRSCLCNASASVSAFPADQSRGTVEDLATLIDDDEAASGRSDAKLGPGGAEAAAKWRDAGNKVFLEIATHVFNGLTTCIQNIEAQTRVVLQILDEIARGMQTEEATPTNGAPELSMPPGVSPSLPTTFSALVSDVCGLTHTLASRLLSLRSSTHAGLDLTSFLAVFHLTWSFILKTEATCHRMIVGLRGVVLNQAKSWMANFHRQRIEGAAKAVEEEMWGQAEVSAKQQEEIRIIVESATVDPQELLIPIEEIQKLNSPSNGENEQLNEDQQDGLAKTLEIEGKQYFVVGASLQVLKLLSEYLRVVINLPLLTTEVMGRVVEFLKQFNSRTCQVVLGAGAMRSAGLKNITAKHLALASQSLSIMISLIPYVRETVRRHLSPKQAVMLTEFDKLRRDYQEHQYEIHSKLMAIMSDRLTVHCRALSNIDFNTPLPPSSATDDGEPLKPIADLVKETATLHKVLCKYLQSSVVELVIGQVLQSIDQRIASEFEKIEASKEEARQRMKTTRAYFDKKFSPLKFVEWKSQSLEAVIKAKDEAAAAAAAAAATAASKAQSAGQAEGEQQQQQTPTAYKPRIPLFGRKGTSQTLSQQQQQQQQQAEVNGTAARDSNDSARSSSLHLARKEAETPPRPSVEVVAMEPPPAPAKSDAGEEGETESDTPPPVVPEKQKEEEEPKPPPTPSKEENGFSFASTPVDSAAHSGDEPEQRQSNDSAAATPSTPTAKPEANIDGASSPSRGASSPAPMEQPTSPSMTPTKSSGRMSLQQRLAEAARKRAAQQTQGHGSSPARASTPATAAASVDNTEPGSPSGVVNTTAPATVDAPERIEPIKEETAANGLAKEDLAAEGKSNEQSGLTESNAKEIPTNADEENDETAQKTSSDGTETAAAAAPEVPPAPVTSESTETQQGLGAKVKQYDGEEAKETVTDEAKQEAAKKEELNEEEEQQKKEGQKKGVANEEGGGLNESTKNGVASDTDEVTPGEVKADRLAEDAKGAGNEDGAKTEETL</sequence>
<feature type="compositionally biased region" description="Low complexity" evidence="7">
    <location>
        <begin position="1260"/>
        <end position="1288"/>
    </location>
</feature>
<dbReference type="OrthoDB" id="10259024at2759"/>
<feature type="region of interest" description="Disordered" evidence="7">
    <location>
        <begin position="470"/>
        <end position="491"/>
    </location>
</feature>
<dbReference type="EMBL" id="KZ819634">
    <property type="protein sequence ID" value="PWN92856.1"/>
    <property type="molecule type" value="Genomic_DNA"/>
</dbReference>
<dbReference type="PANTHER" id="PTHR12965:SF0">
    <property type="entry name" value="VACUOLAR PROTEIN SORTING-ASSOCIATED PROTEIN 54"/>
    <property type="match status" value="1"/>
</dbReference>
<dbReference type="STRING" id="215250.A0A316YUX7"/>
<gene>
    <name evidence="9" type="ORF">FA10DRAFT_263598</name>
</gene>
<dbReference type="FunCoup" id="A0A316YUX7">
    <property type="interactions" value="231"/>
</dbReference>
<comment type="similarity">
    <text evidence="2">Belongs to the VPS54 family.</text>
</comment>
<keyword evidence="3" id="KW-0813">Transport</keyword>
<accession>A0A316YUX7</accession>
<feature type="compositionally biased region" description="Polar residues" evidence="7">
    <location>
        <begin position="97"/>
        <end position="109"/>
    </location>
</feature>
<reference evidence="9 10" key="1">
    <citation type="journal article" date="2018" name="Mol. Biol. Evol.">
        <title>Broad Genomic Sampling Reveals a Smut Pathogenic Ancestry of the Fungal Clade Ustilaginomycotina.</title>
        <authorList>
            <person name="Kijpornyongpan T."/>
            <person name="Mondo S.J."/>
            <person name="Barry K."/>
            <person name="Sandor L."/>
            <person name="Lee J."/>
            <person name="Lipzen A."/>
            <person name="Pangilinan J."/>
            <person name="LaButti K."/>
            <person name="Hainaut M."/>
            <person name="Henrissat B."/>
            <person name="Grigoriev I.V."/>
            <person name="Spatafora J.W."/>
            <person name="Aime M.C."/>
        </authorList>
    </citation>
    <scope>NUCLEOTIDE SEQUENCE [LARGE SCALE GENOMIC DNA]</scope>
    <source>
        <strain evidence="9 10">MCA 4198</strain>
    </source>
</reference>
<feature type="compositionally biased region" description="Polar residues" evidence="7">
    <location>
        <begin position="31"/>
        <end position="40"/>
    </location>
</feature>
<dbReference type="GO" id="GO:0000938">
    <property type="term" value="C:GARP complex"/>
    <property type="evidence" value="ECO:0007669"/>
    <property type="project" value="InterPro"/>
</dbReference>
<dbReference type="Pfam" id="PF07928">
    <property type="entry name" value="Vps54"/>
    <property type="match status" value="1"/>
</dbReference>
<dbReference type="InterPro" id="IPR039745">
    <property type="entry name" value="Vps54"/>
</dbReference>
<keyword evidence="4" id="KW-0653">Protein transport</keyword>
<feature type="compositionally biased region" description="Basic and acidic residues" evidence="7">
    <location>
        <begin position="1474"/>
        <end position="1485"/>
    </location>
</feature>
<dbReference type="GO" id="GO:0042147">
    <property type="term" value="P:retrograde transport, endosome to Golgi"/>
    <property type="evidence" value="ECO:0007669"/>
    <property type="project" value="InterPro"/>
</dbReference>
<dbReference type="GO" id="GO:0006896">
    <property type="term" value="P:Golgi to vacuole transport"/>
    <property type="evidence" value="ECO:0007669"/>
    <property type="project" value="TreeGrafter"/>
</dbReference>
<dbReference type="GeneID" id="37042201"/>
<dbReference type="Gene3D" id="6.10.250.860">
    <property type="match status" value="1"/>
</dbReference>
<evidence type="ECO:0000256" key="4">
    <source>
        <dbReference type="ARBA" id="ARBA00022927"/>
    </source>
</evidence>
<evidence type="ECO:0000313" key="9">
    <source>
        <dbReference type="EMBL" id="PWN92856.1"/>
    </source>
</evidence>
<keyword evidence="5" id="KW-0333">Golgi apparatus</keyword>